<dbReference type="Proteomes" id="UP000034213">
    <property type="component" value="Unassembled WGS sequence"/>
</dbReference>
<dbReference type="Gene3D" id="1.10.3290.10">
    <property type="entry name" value="Fido-like domain"/>
    <property type="match status" value="1"/>
</dbReference>
<evidence type="ECO:0000313" key="1">
    <source>
        <dbReference type="EMBL" id="KKS79999.1"/>
    </source>
</evidence>
<sequence>MKQLLQQLEALRLAFELIKPTAVVIENIRRESLLKSSLYSAKIEGNQLTYEAVRTNLNNKTKAKLEVLNLLTAYKYIYSKKAPKKVSLSLIKNLHLKTMKNLVSNPGQFRREASAIFNQAGVAIYLTPPPAEIINRLNQLVKQINQTNEPAPRFSFN</sequence>
<evidence type="ECO:0000313" key="2">
    <source>
        <dbReference type="Proteomes" id="UP000034213"/>
    </source>
</evidence>
<dbReference type="STRING" id="1618369.UV54_C0020G0006"/>
<dbReference type="AlphaFoldDB" id="A0A0G1C3G4"/>
<accession>A0A0G1C3G4</accession>
<protein>
    <recommendedName>
        <fullName evidence="3">Filamentation induced by cAMP protein Fic</fullName>
    </recommendedName>
</protein>
<comment type="caution">
    <text evidence="1">The sequence shown here is derived from an EMBL/GenBank/DDBJ whole genome shotgun (WGS) entry which is preliminary data.</text>
</comment>
<reference evidence="1 2" key="1">
    <citation type="journal article" date="2015" name="Nature">
        <title>rRNA introns, odd ribosomes, and small enigmatic genomes across a large radiation of phyla.</title>
        <authorList>
            <person name="Brown C.T."/>
            <person name="Hug L.A."/>
            <person name="Thomas B.C."/>
            <person name="Sharon I."/>
            <person name="Castelle C.J."/>
            <person name="Singh A."/>
            <person name="Wilkins M.J."/>
            <person name="Williams K.H."/>
            <person name="Banfield J.F."/>
        </authorList>
    </citation>
    <scope>NUCLEOTIDE SEQUENCE [LARGE SCALE GENOMIC DNA]</scope>
</reference>
<dbReference type="InterPro" id="IPR040198">
    <property type="entry name" value="Fido_containing"/>
</dbReference>
<dbReference type="PANTHER" id="PTHR13504">
    <property type="entry name" value="FIDO DOMAIN-CONTAINING PROTEIN DDB_G0283145"/>
    <property type="match status" value="1"/>
</dbReference>
<dbReference type="EMBL" id="LCEW01000020">
    <property type="protein sequence ID" value="KKS79999.1"/>
    <property type="molecule type" value="Genomic_DNA"/>
</dbReference>
<dbReference type="InterPro" id="IPR036597">
    <property type="entry name" value="Fido-like_dom_sf"/>
</dbReference>
<organism evidence="1 2">
    <name type="scientific">Candidatus Beckwithbacteria bacterium GW2011_GWA2_43_10</name>
    <dbReference type="NCBI Taxonomy" id="1618369"/>
    <lineage>
        <taxon>Bacteria</taxon>
        <taxon>Candidatus Beckwithiibacteriota</taxon>
    </lineage>
</organism>
<proteinExistence type="predicted"/>
<name>A0A0G1C3G4_9BACT</name>
<dbReference type="PANTHER" id="PTHR13504:SF38">
    <property type="entry name" value="FIDO DOMAIN-CONTAINING PROTEIN"/>
    <property type="match status" value="1"/>
</dbReference>
<evidence type="ECO:0008006" key="3">
    <source>
        <dbReference type="Google" id="ProtNLM"/>
    </source>
</evidence>
<gene>
    <name evidence="1" type="ORF">UV54_C0020G0006</name>
</gene>
<dbReference type="SUPFAM" id="SSF140931">
    <property type="entry name" value="Fic-like"/>
    <property type="match status" value="1"/>
</dbReference>